<dbReference type="Pfam" id="PF13406">
    <property type="entry name" value="SLT_2"/>
    <property type="match status" value="1"/>
</dbReference>
<dbReference type="InterPro" id="IPR043426">
    <property type="entry name" value="MltB-like"/>
</dbReference>
<dbReference type="FunFam" id="1.10.8.350:FF:000001">
    <property type="entry name" value="Lytic murein transglycosylase B"/>
    <property type="match status" value="1"/>
</dbReference>
<dbReference type="AlphaFoldDB" id="A0AA48HFM2"/>
<feature type="domain" description="Transglycosylase SLT" evidence="1">
    <location>
        <begin position="27"/>
        <end position="321"/>
    </location>
</feature>
<dbReference type="GO" id="GO:0009253">
    <property type="term" value="P:peptidoglycan catabolic process"/>
    <property type="evidence" value="ECO:0007669"/>
    <property type="project" value="TreeGrafter"/>
</dbReference>
<dbReference type="InterPro" id="IPR023346">
    <property type="entry name" value="Lysozyme-like_dom_sf"/>
</dbReference>
<dbReference type="Gene3D" id="1.10.8.350">
    <property type="entry name" value="Bacterial muramidase"/>
    <property type="match status" value="1"/>
</dbReference>
<dbReference type="RefSeq" id="WP_338292107.1">
    <property type="nucleotide sequence ID" value="NZ_AP027272.1"/>
</dbReference>
<sequence length="327" mass="37354">MSNSKLVWLFTVLLCISFYGKAQNKPSFEQYIAEFKTEASERGFSRSFLDSAFEDIKFYQRAVSSDKNQPEFKQTLDTYLPKRLPDWKVKRAIALYNEHAEVLNKVAQKYGVQPRFIVALWGVESNFGKLMGSYPVLSALATLAYEGRREALFRKQLYAALTILNEGHISKADFKGSWAGAMGQSQFMPTSFLNYAQDFDGDGKKDIWTNHEDVFASIANFLATEGWDDSATWGRQVKLPENFDYKLSGLAREKMKSLADWQALGVRRMDGRALPDRELQASLIMPDDEKGRIYLVYDNFHTLMGWNRSTYFGASVGHLSDRIKLGR</sequence>
<proteinExistence type="predicted"/>
<protein>
    <submittedName>
        <fullName evidence="2">Murein transglycosylase</fullName>
    </submittedName>
</protein>
<evidence type="ECO:0000259" key="1">
    <source>
        <dbReference type="Pfam" id="PF13406"/>
    </source>
</evidence>
<dbReference type="EMBL" id="AP027272">
    <property type="protein sequence ID" value="BDX06068.1"/>
    <property type="molecule type" value="Genomic_DNA"/>
</dbReference>
<dbReference type="GO" id="GO:0008933">
    <property type="term" value="F:peptidoglycan lytic transglycosylase activity"/>
    <property type="evidence" value="ECO:0007669"/>
    <property type="project" value="TreeGrafter"/>
</dbReference>
<dbReference type="InterPro" id="IPR031304">
    <property type="entry name" value="SLT_2"/>
</dbReference>
<organism evidence="2 3">
    <name type="scientific">Planctobacterium marinum</name>
    <dbReference type="NCBI Taxonomy" id="1631968"/>
    <lineage>
        <taxon>Bacteria</taxon>
        <taxon>Pseudomonadati</taxon>
        <taxon>Pseudomonadota</taxon>
        <taxon>Gammaproteobacteria</taxon>
        <taxon>Alteromonadales</taxon>
        <taxon>Alteromonadaceae</taxon>
        <taxon>Planctobacterium</taxon>
    </lineage>
</organism>
<dbReference type="Proteomes" id="UP001333710">
    <property type="component" value="Chromosome"/>
</dbReference>
<dbReference type="PANTHER" id="PTHR30163">
    <property type="entry name" value="MEMBRANE-BOUND LYTIC MUREIN TRANSGLYCOSYLASE B"/>
    <property type="match status" value="1"/>
</dbReference>
<dbReference type="InterPro" id="IPR011970">
    <property type="entry name" value="MltB_2"/>
</dbReference>
<evidence type="ECO:0000313" key="3">
    <source>
        <dbReference type="Proteomes" id="UP001333710"/>
    </source>
</evidence>
<accession>A0AA48HFM2</accession>
<dbReference type="PANTHER" id="PTHR30163:SF8">
    <property type="entry name" value="LYTIC MUREIN TRANSGLYCOSYLASE"/>
    <property type="match status" value="1"/>
</dbReference>
<name>A0AA48HFM2_9ALTE</name>
<evidence type="ECO:0000313" key="2">
    <source>
        <dbReference type="EMBL" id="BDX06068.1"/>
    </source>
</evidence>
<keyword evidence="3" id="KW-1185">Reference proteome</keyword>
<dbReference type="SUPFAM" id="SSF53955">
    <property type="entry name" value="Lysozyme-like"/>
    <property type="match status" value="1"/>
</dbReference>
<reference evidence="2" key="1">
    <citation type="submission" date="2023-01" db="EMBL/GenBank/DDBJ databases">
        <title>Complete genome sequence of Planctobacterium marinum strain Dej080120_11.</title>
        <authorList>
            <person name="Ueki S."/>
            <person name="Maruyama F."/>
        </authorList>
    </citation>
    <scope>NUCLEOTIDE SEQUENCE</scope>
    <source>
        <strain evidence="2">Dej080120_11</strain>
    </source>
</reference>
<gene>
    <name evidence="2" type="primary">mltB</name>
    <name evidence="2" type="ORF">MACH26_15890</name>
</gene>
<dbReference type="KEGG" id="pmaw:MACH26_15890"/>
<dbReference type="CDD" id="cd13399">
    <property type="entry name" value="Slt35-like"/>
    <property type="match status" value="1"/>
</dbReference>
<dbReference type="Gene3D" id="1.10.530.10">
    <property type="match status" value="1"/>
</dbReference>
<dbReference type="NCBIfam" id="TIGR02283">
    <property type="entry name" value="MltB_2"/>
    <property type="match status" value="1"/>
</dbReference>